<dbReference type="OrthoDB" id="3262244at2759"/>
<dbReference type="Proteomes" id="UP000054485">
    <property type="component" value="Unassembled WGS sequence"/>
</dbReference>
<reference evidence="3" key="2">
    <citation type="submission" date="2015-01" db="EMBL/GenBank/DDBJ databases">
        <title>Evolutionary Origins and Diversification of the Mycorrhizal Mutualists.</title>
        <authorList>
            <consortium name="DOE Joint Genome Institute"/>
            <consortium name="Mycorrhizal Genomics Consortium"/>
            <person name="Kohler A."/>
            <person name="Kuo A."/>
            <person name="Nagy L.G."/>
            <person name="Floudas D."/>
            <person name="Copeland A."/>
            <person name="Barry K.W."/>
            <person name="Cichocki N."/>
            <person name="Veneault-Fourrey C."/>
            <person name="LaButti K."/>
            <person name="Lindquist E.A."/>
            <person name="Lipzen A."/>
            <person name="Lundell T."/>
            <person name="Morin E."/>
            <person name="Murat C."/>
            <person name="Riley R."/>
            <person name="Ohm R."/>
            <person name="Sun H."/>
            <person name="Tunlid A."/>
            <person name="Henrissat B."/>
            <person name="Grigoriev I.V."/>
            <person name="Hibbett D.S."/>
            <person name="Martin F."/>
        </authorList>
    </citation>
    <scope>NUCLEOTIDE SEQUENCE [LARGE SCALE GENOMIC DNA]</scope>
    <source>
        <strain evidence="3">UH-Slu-Lm8-n1</strain>
    </source>
</reference>
<keyword evidence="3" id="KW-1185">Reference proteome</keyword>
<evidence type="ECO:0000313" key="2">
    <source>
        <dbReference type="EMBL" id="KIK46091.1"/>
    </source>
</evidence>
<dbReference type="HOGENOM" id="CLU_1887143_0_0_1"/>
<organism evidence="2 3">
    <name type="scientific">Suillus luteus UH-Slu-Lm8-n1</name>
    <dbReference type="NCBI Taxonomy" id="930992"/>
    <lineage>
        <taxon>Eukaryota</taxon>
        <taxon>Fungi</taxon>
        <taxon>Dikarya</taxon>
        <taxon>Basidiomycota</taxon>
        <taxon>Agaricomycotina</taxon>
        <taxon>Agaricomycetes</taxon>
        <taxon>Agaricomycetidae</taxon>
        <taxon>Boletales</taxon>
        <taxon>Suillineae</taxon>
        <taxon>Suillaceae</taxon>
        <taxon>Suillus</taxon>
    </lineage>
</organism>
<dbReference type="STRING" id="930992.A0A0D0AWM4"/>
<evidence type="ECO:0000313" key="3">
    <source>
        <dbReference type="Proteomes" id="UP000054485"/>
    </source>
</evidence>
<sequence length="135" mass="14870">MGHLGSLVSGTSDLHTPIRPLHASFYDFLTDESRSQDFFVDASAVQGDLAFATLGVMNSEHGLRFNICSLENSYLPNSSVPDLEKRVKESISVELSYSCRFWGIHVSSTSFESSFAKEVDPPNSGKPLTTCPTRY</sequence>
<protein>
    <submittedName>
        <fullName evidence="2">Uncharacterized protein</fullName>
    </submittedName>
</protein>
<gene>
    <name evidence="2" type="ORF">CY34DRAFT_76678</name>
</gene>
<accession>A0A0D0AWM4</accession>
<dbReference type="AlphaFoldDB" id="A0A0D0AWM4"/>
<reference evidence="2 3" key="1">
    <citation type="submission" date="2014-04" db="EMBL/GenBank/DDBJ databases">
        <authorList>
            <consortium name="DOE Joint Genome Institute"/>
            <person name="Kuo A."/>
            <person name="Ruytinx J."/>
            <person name="Rineau F."/>
            <person name="Colpaert J."/>
            <person name="Kohler A."/>
            <person name="Nagy L.G."/>
            <person name="Floudas D."/>
            <person name="Copeland A."/>
            <person name="Barry K.W."/>
            <person name="Cichocki N."/>
            <person name="Veneault-Fourrey C."/>
            <person name="LaButti K."/>
            <person name="Lindquist E.A."/>
            <person name="Lipzen A."/>
            <person name="Lundell T."/>
            <person name="Morin E."/>
            <person name="Murat C."/>
            <person name="Sun H."/>
            <person name="Tunlid A."/>
            <person name="Henrissat B."/>
            <person name="Grigoriev I.V."/>
            <person name="Hibbett D.S."/>
            <person name="Martin F."/>
            <person name="Nordberg H.P."/>
            <person name="Cantor M.N."/>
            <person name="Hua S.X."/>
        </authorList>
    </citation>
    <scope>NUCLEOTIDE SEQUENCE [LARGE SCALE GENOMIC DNA]</scope>
    <source>
        <strain evidence="2 3">UH-Slu-Lm8-n1</strain>
    </source>
</reference>
<proteinExistence type="predicted"/>
<dbReference type="EMBL" id="KN835163">
    <property type="protein sequence ID" value="KIK46091.1"/>
    <property type="molecule type" value="Genomic_DNA"/>
</dbReference>
<name>A0A0D0AWM4_9AGAM</name>
<evidence type="ECO:0000256" key="1">
    <source>
        <dbReference type="SAM" id="MobiDB-lite"/>
    </source>
</evidence>
<feature type="compositionally biased region" description="Polar residues" evidence="1">
    <location>
        <begin position="126"/>
        <end position="135"/>
    </location>
</feature>
<feature type="region of interest" description="Disordered" evidence="1">
    <location>
        <begin position="115"/>
        <end position="135"/>
    </location>
</feature>
<dbReference type="InParanoid" id="A0A0D0AWM4"/>